<organism evidence="1 2">
    <name type="scientific">Meloidogyne enterolobii</name>
    <name type="common">Root-knot nematode worm</name>
    <name type="synonym">Meloidogyne mayaguensis</name>
    <dbReference type="NCBI Taxonomy" id="390850"/>
    <lineage>
        <taxon>Eukaryota</taxon>
        <taxon>Metazoa</taxon>
        <taxon>Ecdysozoa</taxon>
        <taxon>Nematoda</taxon>
        <taxon>Chromadorea</taxon>
        <taxon>Rhabditida</taxon>
        <taxon>Tylenchina</taxon>
        <taxon>Tylenchomorpha</taxon>
        <taxon>Tylenchoidea</taxon>
        <taxon>Meloidogynidae</taxon>
        <taxon>Meloidogyninae</taxon>
        <taxon>Meloidogyne</taxon>
    </lineage>
</organism>
<accession>A0ACB0ZHK5</accession>
<proteinExistence type="predicted"/>
<protein>
    <submittedName>
        <fullName evidence="1">Uncharacterized protein</fullName>
    </submittedName>
</protein>
<evidence type="ECO:0000313" key="1">
    <source>
        <dbReference type="EMBL" id="CAK5077843.1"/>
    </source>
</evidence>
<name>A0ACB0ZHK5_MELEN</name>
<sequence length="124" mass="13561">MESLDKRKRMLERGIVALSFLISSDRNAFPGSQLNSLSSPSSTSPTIPEQYQQPNHHQTIRNQVHPPPFLHPTNNNHHPETIGSTGSNDASSASSSGSLPFEYCMSTASEADFLRAQNQKLLGV</sequence>
<reference evidence="1" key="1">
    <citation type="submission" date="2023-11" db="EMBL/GenBank/DDBJ databases">
        <authorList>
            <person name="Poullet M."/>
        </authorList>
    </citation>
    <scope>NUCLEOTIDE SEQUENCE</scope>
    <source>
        <strain evidence="1">E1834</strain>
    </source>
</reference>
<gene>
    <name evidence="1" type="ORF">MENTE1834_LOCUS24802</name>
</gene>
<dbReference type="Proteomes" id="UP001497535">
    <property type="component" value="Unassembled WGS sequence"/>
</dbReference>
<comment type="caution">
    <text evidence="1">The sequence shown here is derived from an EMBL/GenBank/DDBJ whole genome shotgun (WGS) entry which is preliminary data.</text>
</comment>
<dbReference type="EMBL" id="CAVMJV010000033">
    <property type="protein sequence ID" value="CAK5077843.1"/>
    <property type="molecule type" value="Genomic_DNA"/>
</dbReference>
<evidence type="ECO:0000313" key="2">
    <source>
        <dbReference type="Proteomes" id="UP001497535"/>
    </source>
</evidence>
<keyword evidence="2" id="KW-1185">Reference proteome</keyword>